<dbReference type="STRING" id="216938.SHELI_v1c02090"/>
<dbReference type="PANTHER" id="PTHR43766">
    <property type="entry name" value="TRYPTOPHAN--TRNA LIGASE, MITOCHONDRIAL"/>
    <property type="match status" value="1"/>
</dbReference>
<accession>A0A1B3SJQ5</accession>
<dbReference type="AlphaFoldDB" id="A0A1B3SJQ5"/>
<evidence type="ECO:0000256" key="3">
    <source>
        <dbReference type="ARBA" id="ARBA00022741"/>
    </source>
</evidence>
<dbReference type="NCBIfam" id="TIGR00233">
    <property type="entry name" value="trpS"/>
    <property type="match status" value="1"/>
</dbReference>
<keyword evidence="2 8" id="KW-0436">Ligase</keyword>
<dbReference type="InterPro" id="IPR002305">
    <property type="entry name" value="aa-tRNA-synth_Ic"/>
</dbReference>
<dbReference type="GO" id="GO:0005524">
    <property type="term" value="F:ATP binding"/>
    <property type="evidence" value="ECO:0007669"/>
    <property type="project" value="UniProtKB-UniRule"/>
</dbReference>
<dbReference type="PANTHER" id="PTHR43766:SF1">
    <property type="entry name" value="TRYPTOPHAN--TRNA LIGASE, MITOCHONDRIAL"/>
    <property type="match status" value="1"/>
</dbReference>
<dbReference type="Proteomes" id="UP000094378">
    <property type="component" value="Chromosome"/>
</dbReference>
<dbReference type="InterPro" id="IPR014729">
    <property type="entry name" value="Rossmann-like_a/b/a_fold"/>
</dbReference>
<keyword evidence="11" id="KW-1185">Reference proteome</keyword>
<evidence type="ECO:0000256" key="1">
    <source>
        <dbReference type="ARBA" id="ARBA00005594"/>
    </source>
</evidence>
<dbReference type="Gene3D" id="3.40.50.620">
    <property type="entry name" value="HUPs"/>
    <property type="match status" value="1"/>
</dbReference>
<feature type="binding site" evidence="8">
    <location>
        <begin position="152"/>
        <end position="154"/>
    </location>
    <ligand>
        <name>ATP</name>
        <dbReference type="ChEBI" id="CHEBI:30616"/>
    </ligand>
</feature>
<proteinExistence type="inferred from homology"/>
<keyword evidence="3 8" id="KW-0547">Nucleotide-binding</keyword>
<sequence>MEKKRMISGITTTGKITLGNYIGALKNFVDLQDDFEMYIFVANLHGITLPIDKETLRKNIKETVALYFACGLDPTKSNIFIQSDIAEHAELAWVLTCNTTLGELQRMTQFKDKSNKVKSDNGTEFIPTGLLMYPVLMAADILLYDASFVPVGKDQKQHIELARSIAERMNNKYGEMFKMPEEYHPKVGAKILDLQDPTKKMSKSSLNSKSYIALLDNIEEVKKKIKSAVTDSENLIKYDLENKPGVSNLITIWSSLANLAIEKIEKMCEGKDYGFLKENVTNVVVSLLEKIQSKYNEIYNSDDLEKWIESGTLNAKKAASKKLRKVYNLTGLNYKRK</sequence>
<evidence type="ECO:0000256" key="7">
    <source>
        <dbReference type="ARBA" id="ARBA00049929"/>
    </source>
</evidence>
<dbReference type="GO" id="GO:0004830">
    <property type="term" value="F:tryptophan-tRNA ligase activity"/>
    <property type="evidence" value="ECO:0007669"/>
    <property type="project" value="UniProtKB-UniRule"/>
</dbReference>
<protein>
    <recommendedName>
        <fullName evidence="8">Tryptophan--tRNA ligase</fullName>
        <ecNumber evidence="8">6.1.1.2</ecNumber>
    </recommendedName>
    <alternativeName>
        <fullName evidence="8">Tryptophanyl-tRNA synthetase</fullName>
        <shortName evidence="8">TrpRS</shortName>
    </alternativeName>
</protein>
<dbReference type="InterPro" id="IPR024109">
    <property type="entry name" value="Trp-tRNA-ligase_bac-type"/>
</dbReference>
<comment type="subunit">
    <text evidence="8">Homodimer.</text>
</comment>
<comment type="function">
    <text evidence="8">Catalyzes the attachment of tryptophan to tRNA(Trp).</text>
</comment>
<comment type="similarity">
    <text evidence="1 8 9">Belongs to the class-I aminoacyl-tRNA synthetase family.</text>
</comment>
<feature type="short sequence motif" description="'KMSKS' region" evidence="8">
    <location>
        <begin position="200"/>
        <end position="204"/>
    </location>
</feature>
<feature type="binding site" evidence="8">
    <location>
        <position position="191"/>
    </location>
    <ligand>
        <name>ATP</name>
        <dbReference type="ChEBI" id="CHEBI:30616"/>
    </ligand>
</feature>
<evidence type="ECO:0000256" key="5">
    <source>
        <dbReference type="ARBA" id="ARBA00022917"/>
    </source>
</evidence>
<dbReference type="CDD" id="cd00806">
    <property type="entry name" value="TrpRS_core"/>
    <property type="match status" value="1"/>
</dbReference>
<dbReference type="GO" id="GO:0005829">
    <property type="term" value="C:cytosol"/>
    <property type="evidence" value="ECO:0007669"/>
    <property type="project" value="TreeGrafter"/>
</dbReference>
<keyword evidence="4 8" id="KW-0067">ATP-binding</keyword>
<dbReference type="Pfam" id="PF00579">
    <property type="entry name" value="tRNA-synt_1b"/>
    <property type="match status" value="1"/>
</dbReference>
<feature type="binding site" evidence="8">
    <location>
        <begin position="11"/>
        <end position="13"/>
    </location>
    <ligand>
        <name>ATP</name>
        <dbReference type="ChEBI" id="CHEBI:30616"/>
    </ligand>
</feature>
<feature type="binding site" evidence="8">
    <location>
        <begin position="19"/>
        <end position="20"/>
    </location>
    <ligand>
        <name>ATP</name>
        <dbReference type="ChEBI" id="CHEBI:30616"/>
    </ligand>
</feature>
<keyword evidence="8" id="KW-0963">Cytoplasm</keyword>
<dbReference type="FunFam" id="1.10.240.10:FF:000002">
    <property type="entry name" value="Tryptophan--tRNA ligase"/>
    <property type="match status" value="1"/>
</dbReference>
<feature type="binding site" evidence="8">
    <location>
        <begin position="200"/>
        <end position="204"/>
    </location>
    <ligand>
        <name>ATP</name>
        <dbReference type="ChEBI" id="CHEBI:30616"/>
    </ligand>
</feature>
<evidence type="ECO:0000256" key="9">
    <source>
        <dbReference type="RuleBase" id="RU363036"/>
    </source>
</evidence>
<dbReference type="InterPro" id="IPR050203">
    <property type="entry name" value="Trp-tRNA_synthetase"/>
</dbReference>
<feature type="short sequence motif" description="'HIGH' region" evidence="8">
    <location>
        <begin position="12"/>
        <end position="20"/>
    </location>
</feature>
<evidence type="ECO:0000256" key="8">
    <source>
        <dbReference type="HAMAP-Rule" id="MF_00140"/>
    </source>
</evidence>
<keyword evidence="6 8" id="KW-0030">Aminoacyl-tRNA synthetase</keyword>
<dbReference type="PATRIC" id="fig|216938.3.peg.209"/>
<reference evidence="10 11" key="1">
    <citation type="submission" date="2016-08" db="EMBL/GenBank/DDBJ databases">
        <title>Complete genome sequence of Spiroplasma helicoides TABS-2 (DSM 22551).</title>
        <authorList>
            <person name="Shen W.-Y."/>
            <person name="Lo W.-S."/>
            <person name="Lai Y.-C."/>
            <person name="Kuo C.-H."/>
        </authorList>
    </citation>
    <scope>NUCLEOTIDE SEQUENCE [LARGE SCALE GENOMIC DNA]</scope>
    <source>
        <strain evidence="10 11">TABS-2</strain>
    </source>
</reference>
<dbReference type="OrthoDB" id="9801042at2"/>
<comment type="subcellular location">
    <subcellularLocation>
        <location evidence="8">Cytoplasm</location>
    </subcellularLocation>
</comment>
<organism evidence="10 11">
    <name type="scientific">Spiroplasma helicoides</name>
    <dbReference type="NCBI Taxonomy" id="216938"/>
    <lineage>
        <taxon>Bacteria</taxon>
        <taxon>Bacillati</taxon>
        <taxon>Mycoplasmatota</taxon>
        <taxon>Mollicutes</taxon>
        <taxon>Entomoplasmatales</taxon>
        <taxon>Spiroplasmataceae</taxon>
        <taxon>Spiroplasma</taxon>
    </lineage>
</organism>
<comment type="catalytic activity">
    <reaction evidence="7 8">
        <text>tRNA(Trp) + L-tryptophan + ATP = L-tryptophyl-tRNA(Trp) + AMP + diphosphate + H(+)</text>
        <dbReference type="Rhea" id="RHEA:24080"/>
        <dbReference type="Rhea" id="RHEA-COMP:9671"/>
        <dbReference type="Rhea" id="RHEA-COMP:9705"/>
        <dbReference type="ChEBI" id="CHEBI:15378"/>
        <dbReference type="ChEBI" id="CHEBI:30616"/>
        <dbReference type="ChEBI" id="CHEBI:33019"/>
        <dbReference type="ChEBI" id="CHEBI:57912"/>
        <dbReference type="ChEBI" id="CHEBI:78442"/>
        <dbReference type="ChEBI" id="CHEBI:78535"/>
        <dbReference type="ChEBI" id="CHEBI:456215"/>
        <dbReference type="EC" id="6.1.1.2"/>
    </reaction>
</comment>
<dbReference type="EMBL" id="CP017015">
    <property type="protein sequence ID" value="AOG60164.1"/>
    <property type="molecule type" value="Genomic_DNA"/>
</dbReference>
<feature type="binding site" evidence="8">
    <location>
        <position position="140"/>
    </location>
    <ligand>
        <name>L-tryptophan</name>
        <dbReference type="ChEBI" id="CHEBI:57912"/>
    </ligand>
</feature>
<evidence type="ECO:0000256" key="6">
    <source>
        <dbReference type="ARBA" id="ARBA00023146"/>
    </source>
</evidence>
<evidence type="ECO:0000256" key="4">
    <source>
        <dbReference type="ARBA" id="ARBA00022840"/>
    </source>
</evidence>
<dbReference type="PRINTS" id="PR01039">
    <property type="entry name" value="TRNASYNTHTRP"/>
</dbReference>
<evidence type="ECO:0000313" key="10">
    <source>
        <dbReference type="EMBL" id="AOG60164.1"/>
    </source>
</evidence>
<keyword evidence="5 8" id="KW-0648">Protein biosynthesis</keyword>
<evidence type="ECO:0000313" key="11">
    <source>
        <dbReference type="Proteomes" id="UP000094378"/>
    </source>
</evidence>
<dbReference type="HAMAP" id="MF_00140_B">
    <property type="entry name" value="Trp_tRNA_synth_B"/>
    <property type="match status" value="1"/>
</dbReference>
<dbReference type="SUPFAM" id="SSF52374">
    <property type="entry name" value="Nucleotidylyl transferase"/>
    <property type="match status" value="1"/>
</dbReference>
<dbReference type="InterPro" id="IPR002306">
    <property type="entry name" value="Trp-tRNA-ligase"/>
</dbReference>
<dbReference type="Gene3D" id="1.10.240.10">
    <property type="entry name" value="Tyrosyl-Transfer RNA Synthetase"/>
    <property type="match status" value="1"/>
</dbReference>
<dbReference type="RefSeq" id="WP_069115938.1">
    <property type="nucleotide sequence ID" value="NZ_CP017015.1"/>
</dbReference>
<dbReference type="GO" id="GO:0006436">
    <property type="term" value="P:tryptophanyl-tRNA aminoacylation"/>
    <property type="evidence" value="ECO:0007669"/>
    <property type="project" value="UniProtKB-UniRule"/>
</dbReference>
<dbReference type="KEGG" id="shj:SHELI_v1c02090"/>
<evidence type="ECO:0000256" key="2">
    <source>
        <dbReference type="ARBA" id="ARBA00022598"/>
    </source>
</evidence>
<name>A0A1B3SJQ5_9MOLU</name>
<dbReference type="EC" id="6.1.1.2" evidence="8"/>
<gene>
    <name evidence="8 10" type="primary">trpS</name>
    <name evidence="10" type="ORF">SHELI_v1c02090</name>
</gene>